<organism evidence="9 10">
    <name type="scientific">Vibrio ulleungensis</name>
    <dbReference type="NCBI Taxonomy" id="2807619"/>
    <lineage>
        <taxon>Bacteria</taxon>
        <taxon>Pseudomonadati</taxon>
        <taxon>Pseudomonadota</taxon>
        <taxon>Gammaproteobacteria</taxon>
        <taxon>Vibrionales</taxon>
        <taxon>Vibrionaceae</taxon>
        <taxon>Vibrio</taxon>
    </lineage>
</organism>
<evidence type="ECO:0000256" key="4">
    <source>
        <dbReference type="ARBA" id="ARBA00022741"/>
    </source>
</evidence>
<evidence type="ECO:0000313" key="10">
    <source>
        <dbReference type="Proteomes" id="UP000809621"/>
    </source>
</evidence>
<keyword evidence="6" id="KW-0067">ATP-binding</keyword>
<dbReference type="Pfam" id="PF01288">
    <property type="entry name" value="HPPK"/>
    <property type="match status" value="1"/>
</dbReference>
<dbReference type="EMBL" id="JAFEUM010000005">
    <property type="protein sequence ID" value="MBM7037439.1"/>
    <property type="molecule type" value="Genomic_DNA"/>
</dbReference>
<feature type="domain" description="7,8-dihydro-6-hydroxymethylpterin-pyrophosphokinase" evidence="8">
    <location>
        <begin position="5"/>
        <end position="128"/>
    </location>
</feature>
<evidence type="ECO:0000256" key="7">
    <source>
        <dbReference type="ARBA" id="ARBA00022909"/>
    </source>
</evidence>
<comment type="pathway">
    <text evidence="1">Cofactor biosynthesis; tetrahydrofolate biosynthesis; 2-amino-4-hydroxy-6-hydroxymethyl-7,8-dihydropteridine diphosphate from 7,8-dihydroneopterin triphosphate: step 4/4.</text>
</comment>
<sequence length="163" mass="18235">MNRVYLGLGSNIEPLKHCVQAIAAIKAVSSEVRCSAAYQSDAVGFDGPRFVNLVVEMETELSLEQVATFCRELEFTLGRPALAEKNQNRTIDIDILLFNDLISNNPSIPRTDIHQFAFVLLPMYELAPNLVIPGTVTSISQLWEQRQHQLLVQQPITPIQLDC</sequence>
<keyword evidence="3 9" id="KW-0808">Transferase</keyword>
<gene>
    <name evidence="9" type="primary">folK</name>
    <name evidence="9" type="ORF">JQC93_13575</name>
</gene>
<dbReference type="NCBIfam" id="TIGR01498">
    <property type="entry name" value="folK"/>
    <property type="match status" value="1"/>
</dbReference>
<evidence type="ECO:0000259" key="8">
    <source>
        <dbReference type="Pfam" id="PF01288"/>
    </source>
</evidence>
<dbReference type="PANTHER" id="PTHR43071">
    <property type="entry name" value="2-AMINO-4-HYDROXY-6-HYDROXYMETHYLDIHYDROPTERIDINE PYROPHOSPHOKINASE"/>
    <property type="match status" value="1"/>
</dbReference>
<keyword evidence="5" id="KW-0418">Kinase</keyword>
<dbReference type="CDD" id="cd00483">
    <property type="entry name" value="HPPK"/>
    <property type="match status" value="1"/>
</dbReference>
<dbReference type="EC" id="2.7.6.3" evidence="2"/>
<keyword evidence="7" id="KW-0289">Folate biosynthesis</keyword>
<dbReference type="InterPro" id="IPR035907">
    <property type="entry name" value="Hppk_sf"/>
</dbReference>
<dbReference type="SUPFAM" id="SSF55083">
    <property type="entry name" value="6-hydroxymethyl-7,8-dihydropterin pyrophosphokinase, HPPK"/>
    <property type="match status" value="1"/>
</dbReference>
<dbReference type="Proteomes" id="UP000809621">
    <property type="component" value="Unassembled WGS sequence"/>
</dbReference>
<reference evidence="9 10" key="1">
    <citation type="submission" date="2021-02" db="EMBL/GenBank/DDBJ databases">
        <authorList>
            <person name="Park J.-S."/>
        </authorList>
    </citation>
    <scope>NUCLEOTIDE SEQUENCE [LARGE SCALE GENOMIC DNA]</scope>
    <source>
        <strain evidence="9 10">188UL20-2</strain>
    </source>
</reference>
<dbReference type="Gene3D" id="3.30.70.560">
    <property type="entry name" value="7,8-Dihydro-6-hydroxymethylpterin-pyrophosphokinase HPPK"/>
    <property type="match status" value="1"/>
</dbReference>
<protein>
    <recommendedName>
        <fullName evidence="2">2-amino-4-hydroxy-6-hydroxymethyldihydropteridine diphosphokinase</fullName>
        <ecNumber evidence="2">2.7.6.3</ecNumber>
    </recommendedName>
</protein>
<keyword evidence="10" id="KW-1185">Reference proteome</keyword>
<evidence type="ECO:0000256" key="6">
    <source>
        <dbReference type="ARBA" id="ARBA00022840"/>
    </source>
</evidence>
<evidence type="ECO:0000313" key="9">
    <source>
        <dbReference type="EMBL" id="MBM7037439.1"/>
    </source>
</evidence>
<keyword evidence="4" id="KW-0547">Nucleotide-binding</keyword>
<evidence type="ECO:0000256" key="3">
    <source>
        <dbReference type="ARBA" id="ARBA00022679"/>
    </source>
</evidence>
<proteinExistence type="predicted"/>
<evidence type="ECO:0000256" key="2">
    <source>
        <dbReference type="ARBA" id="ARBA00013253"/>
    </source>
</evidence>
<accession>A0ABS2HMZ5</accession>
<dbReference type="GO" id="GO:0003848">
    <property type="term" value="F:2-amino-4-hydroxy-6-hydroxymethyldihydropteridine diphosphokinase activity"/>
    <property type="evidence" value="ECO:0007669"/>
    <property type="project" value="UniProtKB-EC"/>
</dbReference>
<dbReference type="InterPro" id="IPR000550">
    <property type="entry name" value="Hppk"/>
</dbReference>
<dbReference type="RefSeq" id="WP_205158967.1">
    <property type="nucleotide sequence ID" value="NZ_JAFEUM010000005.1"/>
</dbReference>
<evidence type="ECO:0000256" key="1">
    <source>
        <dbReference type="ARBA" id="ARBA00005051"/>
    </source>
</evidence>
<comment type="caution">
    <text evidence="9">The sequence shown here is derived from an EMBL/GenBank/DDBJ whole genome shotgun (WGS) entry which is preliminary data.</text>
</comment>
<dbReference type="PANTHER" id="PTHR43071:SF2">
    <property type="entry name" value="2-AMINO-4-HYDROXY-6-HYDROXYMETHYLDIHYDROPTERIDINE PYROPHOSPHOKINASE"/>
    <property type="match status" value="1"/>
</dbReference>
<evidence type="ECO:0000256" key="5">
    <source>
        <dbReference type="ARBA" id="ARBA00022777"/>
    </source>
</evidence>
<name>A0ABS2HMZ5_9VIBR</name>